<dbReference type="AlphaFoldDB" id="A0A0F8YV39"/>
<protein>
    <submittedName>
        <fullName evidence="1">Uncharacterized protein</fullName>
    </submittedName>
</protein>
<accession>A0A0F8YV39</accession>
<evidence type="ECO:0000313" key="1">
    <source>
        <dbReference type="EMBL" id="KKK57919.1"/>
    </source>
</evidence>
<proteinExistence type="predicted"/>
<name>A0A0F8YV39_9ZZZZ</name>
<gene>
    <name evidence="1" type="ORF">LCGC14_3049650</name>
</gene>
<sequence length="53" mass="5789">MSELPNNMAITVFIEDGKVTITDLPDDLVPMMASLGNIFKTSCNENYGDDFCG</sequence>
<organism evidence="1">
    <name type="scientific">marine sediment metagenome</name>
    <dbReference type="NCBI Taxonomy" id="412755"/>
    <lineage>
        <taxon>unclassified sequences</taxon>
        <taxon>metagenomes</taxon>
        <taxon>ecological metagenomes</taxon>
    </lineage>
</organism>
<dbReference type="EMBL" id="LAZR01064239">
    <property type="protein sequence ID" value="KKK57919.1"/>
    <property type="molecule type" value="Genomic_DNA"/>
</dbReference>
<comment type="caution">
    <text evidence="1">The sequence shown here is derived from an EMBL/GenBank/DDBJ whole genome shotgun (WGS) entry which is preliminary data.</text>
</comment>
<reference evidence="1" key="1">
    <citation type="journal article" date="2015" name="Nature">
        <title>Complex archaea that bridge the gap between prokaryotes and eukaryotes.</title>
        <authorList>
            <person name="Spang A."/>
            <person name="Saw J.H."/>
            <person name="Jorgensen S.L."/>
            <person name="Zaremba-Niedzwiedzka K."/>
            <person name="Martijn J."/>
            <person name="Lind A.E."/>
            <person name="van Eijk R."/>
            <person name="Schleper C."/>
            <person name="Guy L."/>
            <person name="Ettema T.J."/>
        </authorList>
    </citation>
    <scope>NUCLEOTIDE SEQUENCE</scope>
</reference>